<accession>A0ABU1WNB3</accession>
<dbReference type="SUPFAM" id="SSF46689">
    <property type="entry name" value="Homeodomain-like"/>
    <property type="match status" value="1"/>
</dbReference>
<comment type="caution">
    <text evidence="6">The sequence shown here is derived from an EMBL/GenBank/DDBJ whole genome shotgun (WGS) entry which is preliminary data.</text>
</comment>
<proteinExistence type="predicted"/>
<evidence type="ECO:0000259" key="5">
    <source>
        <dbReference type="PROSITE" id="PS01124"/>
    </source>
</evidence>
<dbReference type="PROSITE" id="PS01124">
    <property type="entry name" value="HTH_ARAC_FAMILY_2"/>
    <property type="match status" value="1"/>
</dbReference>
<protein>
    <submittedName>
        <fullName evidence="6">AraC-like DNA-binding protein</fullName>
    </submittedName>
</protein>
<keyword evidence="1" id="KW-0963">Cytoplasm</keyword>
<dbReference type="Pfam" id="PF02311">
    <property type="entry name" value="AraC_binding"/>
    <property type="match status" value="1"/>
</dbReference>
<dbReference type="SUPFAM" id="SSF51215">
    <property type="entry name" value="Regulatory protein AraC"/>
    <property type="match status" value="1"/>
</dbReference>
<dbReference type="EMBL" id="JAVDWU010000005">
    <property type="protein sequence ID" value="MDR7150784.1"/>
    <property type="molecule type" value="Genomic_DNA"/>
</dbReference>
<organism evidence="6 7">
    <name type="scientific">Hydrogenophaga palleronii</name>
    <dbReference type="NCBI Taxonomy" id="65655"/>
    <lineage>
        <taxon>Bacteria</taxon>
        <taxon>Pseudomonadati</taxon>
        <taxon>Pseudomonadota</taxon>
        <taxon>Betaproteobacteria</taxon>
        <taxon>Burkholderiales</taxon>
        <taxon>Comamonadaceae</taxon>
        <taxon>Hydrogenophaga</taxon>
    </lineage>
</organism>
<dbReference type="InterPro" id="IPR018060">
    <property type="entry name" value="HTH_AraC"/>
</dbReference>
<evidence type="ECO:0000256" key="4">
    <source>
        <dbReference type="ARBA" id="ARBA00023163"/>
    </source>
</evidence>
<dbReference type="RefSeq" id="WP_310316894.1">
    <property type="nucleotide sequence ID" value="NZ_JAVDWU010000005.1"/>
</dbReference>
<dbReference type="Pfam" id="PF12833">
    <property type="entry name" value="HTH_18"/>
    <property type="match status" value="1"/>
</dbReference>
<dbReference type="InterPro" id="IPR009057">
    <property type="entry name" value="Homeodomain-like_sf"/>
</dbReference>
<evidence type="ECO:0000256" key="1">
    <source>
        <dbReference type="ARBA" id="ARBA00022490"/>
    </source>
</evidence>
<keyword evidence="3" id="KW-0238">DNA-binding</keyword>
<keyword evidence="4" id="KW-0804">Transcription</keyword>
<dbReference type="InterPro" id="IPR003313">
    <property type="entry name" value="AraC-bd"/>
</dbReference>
<dbReference type="Gene3D" id="1.10.10.60">
    <property type="entry name" value="Homeodomain-like"/>
    <property type="match status" value="1"/>
</dbReference>
<dbReference type="InterPro" id="IPR037923">
    <property type="entry name" value="HTH-like"/>
</dbReference>
<name>A0ABU1WNB3_9BURK</name>
<evidence type="ECO:0000256" key="3">
    <source>
        <dbReference type="ARBA" id="ARBA00023125"/>
    </source>
</evidence>
<dbReference type="Proteomes" id="UP001265700">
    <property type="component" value="Unassembled WGS sequence"/>
</dbReference>
<evidence type="ECO:0000256" key="2">
    <source>
        <dbReference type="ARBA" id="ARBA00023015"/>
    </source>
</evidence>
<reference evidence="6 7" key="1">
    <citation type="submission" date="2023-07" db="EMBL/GenBank/DDBJ databases">
        <title>Sorghum-associated microbial communities from plants grown in Nebraska, USA.</title>
        <authorList>
            <person name="Schachtman D."/>
        </authorList>
    </citation>
    <scope>NUCLEOTIDE SEQUENCE [LARGE SCALE GENOMIC DNA]</scope>
    <source>
        <strain evidence="6 7">4249</strain>
    </source>
</reference>
<dbReference type="InterPro" id="IPR014710">
    <property type="entry name" value="RmlC-like_jellyroll"/>
</dbReference>
<feature type="domain" description="HTH araC/xylS-type" evidence="5">
    <location>
        <begin position="180"/>
        <end position="278"/>
    </location>
</feature>
<dbReference type="Gene3D" id="2.60.120.10">
    <property type="entry name" value="Jelly Rolls"/>
    <property type="match status" value="1"/>
</dbReference>
<dbReference type="SMART" id="SM00342">
    <property type="entry name" value="HTH_ARAC"/>
    <property type="match status" value="1"/>
</dbReference>
<gene>
    <name evidence="6" type="ORF">J2W49_002747</name>
</gene>
<dbReference type="PANTHER" id="PTHR46796">
    <property type="entry name" value="HTH-TYPE TRANSCRIPTIONAL ACTIVATOR RHAS-RELATED"/>
    <property type="match status" value="1"/>
</dbReference>
<dbReference type="InterPro" id="IPR050204">
    <property type="entry name" value="AraC_XylS_family_regulators"/>
</dbReference>
<evidence type="ECO:0000313" key="6">
    <source>
        <dbReference type="EMBL" id="MDR7150784.1"/>
    </source>
</evidence>
<keyword evidence="7" id="KW-1185">Reference proteome</keyword>
<dbReference type="PANTHER" id="PTHR46796:SF13">
    <property type="entry name" value="HTH-TYPE TRANSCRIPTIONAL ACTIVATOR RHAS"/>
    <property type="match status" value="1"/>
</dbReference>
<keyword evidence="2" id="KW-0805">Transcription regulation</keyword>
<sequence>MSIKHPDISQETHVLGDDTVQTVVRAEHCDALAVRHIAHVAVVDAAAPYTIVRTHLSGAFMQVCLSGEGQTLLDGRWYPHKPGTVSFAPAHVLHAFHCVPAKRWRLAWVRFRPDSMRSVDGAMAPTMSPFDGQVLEHAILGLAGEMQGAADPGTCAVWVDVIERYVSRILEPLQREPRLVPVWNAVKADLARDWTLADLAALANTSEEHLRRLCQKNLGRSPGKQLATLRIAHAAHLLATTTDKIEAISHSVGYLNPFAFSNTFKRLTGFRPSDYRSKPRAT</sequence>
<evidence type="ECO:0000313" key="7">
    <source>
        <dbReference type="Proteomes" id="UP001265700"/>
    </source>
</evidence>